<dbReference type="CDD" id="cd03301">
    <property type="entry name" value="ABC_MalK_N"/>
    <property type="match status" value="1"/>
</dbReference>
<evidence type="ECO:0000256" key="4">
    <source>
        <dbReference type="ARBA" id="ARBA00022840"/>
    </source>
</evidence>
<dbReference type="Gene3D" id="3.40.50.300">
    <property type="entry name" value="P-loop containing nucleotide triphosphate hydrolases"/>
    <property type="match status" value="1"/>
</dbReference>
<evidence type="ECO:0000256" key="3">
    <source>
        <dbReference type="ARBA" id="ARBA00022741"/>
    </source>
</evidence>
<reference evidence="6 7" key="1">
    <citation type="submission" date="2020-08" db="EMBL/GenBank/DDBJ databases">
        <title>Genomic Encyclopedia of Type Strains, Phase IV (KMG-IV): sequencing the most valuable type-strain genomes for metagenomic binning, comparative biology and taxonomic classification.</title>
        <authorList>
            <person name="Goeker M."/>
        </authorList>
    </citation>
    <scope>NUCLEOTIDE SEQUENCE [LARGE SCALE GENOMIC DNA]</scope>
    <source>
        <strain evidence="6 7">DSM 101730</strain>
    </source>
</reference>
<keyword evidence="4 6" id="KW-0067">ATP-binding</keyword>
<dbReference type="NCBIfam" id="NF008653">
    <property type="entry name" value="PRK11650.1"/>
    <property type="match status" value="1"/>
</dbReference>
<evidence type="ECO:0000313" key="6">
    <source>
        <dbReference type="EMBL" id="MBB5224497.1"/>
    </source>
</evidence>
<sequence length="356" mass="37794">MGRLALEGVKKSFGGVDVIRGVDLAIRDGEFVVMVGPSGCGKSTLLRLIAGLEPVTAGRIEIDGRDVTALEPVDRRLAMVFQSYALYPHMTVRGNMAFGLETARVPKPEIDAKVAEAARILALEPLLDRLPKQLSGGQRQRVAIGRAIVRDPVAFLFDEPLSNLDAALRVQTRHEIAKLHRSLGRTAVYVTHDQVEAMTLADRIVVMDAGSVRQFDTPEALYHRPADLFVAQFIGSPKMNVLPARAADGGVSILGGPPVAVPLPSRGRAPTQLGVRPEHLEFAAPEAGALTGTVSDVEYLGADSIVFVAHAEGTEVTLRVPGRAPVRVGEAVGVAISPAAVHLFDGEGRALAGGER</sequence>
<dbReference type="RefSeq" id="WP_184155290.1">
    <property type="nucleotide sequence ID" value="NZ_JACHFM010000008.1"/>
</dbReference>
<dbReference type="PANTHER" id="PTHR43875">
    <property type="entry name" value="MALTODEXTRIN IMPORT ATP-BINDING PROTEIN MSMX"/>
    <property type="match status" value="1"/>
</dbReference>
<protein>
    <submittedName>
        <fullName evidence="6">Multiple sugar transport system ATP-binding protein</fullName>
        <ecNumber evidence="6">3.6.3.-</ecNumber>
    </submittedName>
</protein>
<dbReference type="Proteomes" id="UP000549457">
    <property type="component" value="Unassembled WGS sequence"/>
</dbReference>
<dbReference type="InterPro" id="IPR047641">
    <property type="entry name" value="ABC_transpr_MalK/UgpC-like"/>
</dbReference>
<evidence type="ECO:0000256" key="1">
    <source>
        <dbReference type="ARBA" id="ARBA00005417"/>
    </source>
</evidence>
<evidence type="ECO:0000313" key="7">
    <source>
        <dbReference type="Proteomes" id="UP000549457"/>
    </source>
</evidence>
<comment type="similarity">
    <text evidence="1">Belongs to the ABC transporter superfamily.</text>
</comment>
<dbReference type="PROSITE" id="PS50893">
    <property type="entry name" value="ABC_TRANSPORTER_2"/>
    <property type="match status" value="1"/>
</dbReference>
<dbReference type="InterPro" id="IPR015855">
    <property type="entry name" value="ABC_transpr_MalK-like"/>
</dbReference>
<proteinExistence type="inferred from homology"/>
<evidence type="ECO:0000259" key="5">
    <source>
        <dbReference type="PROSITE" id="PS50893"/>
    </source>
</evidence>
<keyword evidence="2" id="KW-0813">Transport</keyword>
<dbReference type="GO" id="GO:0015423">
    <property type="term" value="F:ABC-type maltose transporter activity"/>
    <property type="evidence" value="ECO:0007669"/>
    <property type="project" value="TreeGrafter"/>
</dbReference>
<accession>A0A840SQZ8</accession>
<dbReference type="SUPFAM" id="SSF52540">
    <property type="entry name" value="P-loop containing nucleoside triphosphate hydrolases"/>
    <property type="match status" value="1"/>
</dbReference>
<keyword evidence="6" id="KW-0762">Sugar transport</keyword>
<dbReference type="InterPro" id="IPR003439">
    <property type="entry name" value="ABC_transporter-like_ATP-bd"/>
</dbReference>
<organism evidence="6 7">
    <name type="scientific">Amaricoccus macauensis</name>
    <dbReference type="NCBI Taxonomy" id="57001"/>
    <lineage>
        <taxon>Bacteria</taxon>
        <taxon>Pseudomonadati</taxon>
        <taxon>Pseudomonadota</taxon>
        <taxon>Alphaproteobacteria</taxon>
        <taxon>Rhodobacterales</taxon>
        <taxon>Paracoccaceae</taxon>
        <taxon>Amaricoccus</taxon>
    </lineage>
</organism>
<dbReference type="Gene3D" id="2.40.50.140">
    <property type="entry name" value="Nucleic acid-binding proteins"/>
    <property type="match status" value="1"/>
</dbReference>
<dbReference type="SUPFAM" id="SSF50331">
    <property type="entry name" value="MOP-like"/>
    <property type="match status" value="1"/>
</dbReference>
<evidence type="ECO:0000256" key="2">
    <source>
        <dbReference type="ARBA" id="ARBA00022448"/>
    </source>
</evidence>
<dbReference type="InterPro" id="IPR017871">
    <property type="entry name" value="ABC_transporter-like_CS"/>
</dbReference>
<dbReference type="GO" id="GO:0055052">
    <property type="term" value="C:ATP-binding cassette (ABC) transporter complex, substrate-binding subunit-containing"/>
    <property type="evidence" value="ECO:0007669"/>
    <property type="project" value="TreeGrafter"/>
</dbReference>
<dbReference type="GO" id="GO:0016887">
    <property type="term" value="F:ATP hydrolysis activity"/>
    <property type="evidence" value="ECO:0007669"/>
    <property type="project" value="InterPro"/>
</dbReference>
<dbReference type="Pfam" id="PF08402">
    <property type="entry name" value="TOBE_2"/>
    <property type="match status" value="1"/>
</dbReference>
<comment type="caution">
    <text evidence="6">The sequence shown here is derived from an EMBL/GenBank/DDBJ whole genome shotgun (WGS) entry which is preliminary data.</text>
</comment>
<dbReference type="InterPro" id="IPR027417">
    <property type="entry name" value="P-loop_NTPase"/>
</dbReference>
<dbReference type="AlphaFoldDB" id="A0A840SQZ8"/>
<dbReference type="PROSITE" id="PS00211">
    <property type="entry name" value="ABC_TRANSPORTER_1"/>
    <property type="match status" value="1"/>
</dbReference>
<dbReference type="EMBL" id="JACHFM010000008">
    <property type="protein sequence ID" value="MBB5224497.1"/>
    <property type="molecule type" value="Genomic_DNA"/>
</dbReference>
<dbReference type="SMART" id="SM00382">
    <property type="entry name" value="AAA"/>
    <property type="match status" value="1"/>
</dbReference>
<keyword evidence="7" id="KW-1185">Reference proteome</keyword>
<dbReference type="GO" id="GO:0005524">
    <property type="term" value="F:ATP binding"/>
    <property type="evidence" value="ECO:0007669"/>
    <property type="project" value="UniProtKB-KW"/>
</dbReference>
<dbReference type="FunFam" id="3.40.50.300:FF:000042">
    <property type="entry name" value="Maltose/maltodextrin ABC transporter, ATP-binding protein"/>
    <property type="match status" value="1"/>
</dbReference>
<dbReference type="PANTHER" id="PTHR43875:SF3">
    <property type="entry name" value="MALTOSE_MALTODEXTRIN IMPORT ATP-BINDING PROTEIN MALK"/>
    <property type="match status" value="1"/>
</dbReference>
<dbReference type="Gene3D" id="2.40.50.100">
    <property type="match status" value="1"/>
</dbReference>
<dbReference type="InterPro" id="IPR003593">
    <property type="entry name" value="AAA+_ATPase"/>
</dbReference>
<keyword evidence="6" id="KW-0378">Hydrolase</keyword>
<dbReference type="InterPro" id="IPR012340">
    <property type="entry name" value="NA-bd_OB-fold"/>
</dbReference>
<name>A0A840SQZ8_9RHOB</name>
<dbReference type="EC" id="3.6.3.-" evidence="6"/>
<gene>
    <name evidence="6" type="ORF">HNP73_004468</name>
</gene>
<keyword evidence="3" id="KW-0547">Nucleotide-binding</keyword>
<dbReference type="InterPro" id="IPR013611">
    <property type="entry name" value="Transp-assoc_OB_typ2"/>
</dbReference>
<dbReference type="Pfam" id="PF00005">
    <property type="entry name" value="ABC_tran"/>
    <property type="match status" value="1"/>
</dbReference>
<feature type="domain" description="ABC transporter" evidence="5">
    <location>
        <begin position="4"/>
        <end position="234"/>
    </location>
</feature>
<dbReference type="GO" id="GO:1990060">
    <property type="term" value="C:maltose transport complex"/>
    <property type="evidence" value="ECO:0007669"/>
    <property type="project" value="TreeGrafter"/>
</dbReference>
<dbReference type="InterPro" id="IPR008995">
    <property type="entry name" value="Mo/tungstate-bd_C_term_dom"/>
</dbReference>